<sequence length="222" mass="23795">MKFGRLLLANMPTVVFAAAGFLSATGGAAAFDLSSTRAAPEGNEQSQFSDSSSLQAAPQRTGFFVDFVPVNEARIGLNAHNPTGVESGVDLKGEALSSPIFKTNETSRYRWFIPRLNLGGSLNTEDGTSYVYSGLVWTIPLTERFFVEGQFGFAAHNGKFGNRNYDNLGDCNWSFREGASVGVKLDEHWSVLAGIEHLSQAGLCSGGNAGLTNYGVKLSYAF</sequence>
<name>A0A7W5Z222_9HYPH</name>
<accession>A0A7W5Z222</accession>
<feature type="chain" id="PRO_5031361207" description="Acyloxyacyl hydrolase" evidence="1">
    <location>
        <begin position="18"/>
        <end position="222"/>
    </location>
</feature>
<proteinExistence type="predicted"/>
<dbReference type="Pfam" id="PF09411">
    <property type="entry name" value="PagL"/>
    <property type="match status" value="1"/>
</dbReference>
<dbReference type="InterPro" id="IPR018550">
    <property type="entry name" value="Lipid-A_deacylase-rel"/>
</dbReference>
<feature type="signal peptide" evidence="1">
    <location>
        <begin position="1"/>
        <end position="17"/>
    </location>
</feature>
<evidence type="ECO:0000313" key="3">
    <source>
        <dbReference type="Proteomes" id="UP000537592"/>
    </source>
</evidence>
<reference evidence="2 3" key="1">
    <citation type="submission" date="2020-08" db="EMBL/GenBank/DDBJ databases">
        <title>Genomic Encyclopedia of Type Strains, Phase IV (KMG-IV): sequencing the most valuable type-strain genomes for metagenomic binning, comparative biology and taxonomic classification.</title>
        <authorList>
            <person name="Goeker M."/>
        </authorList>
    </citation>
    <scope>NUCLEOTIDE SEQUENCE [LARGE SCALE GENOMIC DNA]</scope>
    <source>
        <strain evidence="2 3">DSM 28760</strain>
    </source>
</reference>
<dbReference type="EMBL" id="JACICC010000001">
    <property type="protein sequence ID" value="MBB3808321.1"/>
    <property type="molecule type" value="Genomic_DNA"/>
</dbReference>
<evidence type="ECO:0000313" key="2">
    <source>
        <dbReference type="EMBL" id="MBB3808321.1"/>
    </source>
</evidence>
<keyword evidence="1" id="KW-0732">Signal</keyword>
<dbReference type="AlphaFoldDB" id="A0A7W5Z222"/>
<dbReference type="Gene3D" id="2.40.160.20">
    <property type="match status" value="1"/>
</dbReference>
<evidence type="ECO:0000256" key="1">
    <source>
        <dbReference type="SAM" id="SignalP"/>
    </source>
</evidence>
<gene>
    <name evidence="2" type="ORF">FHS81_000375</name>
</gene>
<organism evidence="2 3">
    <name type="scientific">Pseudochelatococcus contaminans</name>
    <dbReference type="NCBI Taxonomy" id="1538103"/>
    <lineage>
        <taxon>Bacteria</taxon>
        <taxon>Pseudomonadati</taxon>
        <taxon>Pseudomonadota</taxon>
        <taxon>Alphaproteobacteria</taxon>
        <taxon>Hyphomicrobiales</taxon>
        <taxon>Chelatococcaceae</taxon>
        <taxon>Pseudochelatococcus</taxon>
    </lineage>
</organism>
<comment type="caution">
    <text evidence="2">The sequence shown here is derived from an EMBL/GenBank/DDBJ whole genome shotgun (WGS) entry which is preliminary data.</text>
</comment>
<keyword evidence="3" id="KW-1185">Reference proteome</keyword>
<dbReference type="Proteomes" id="UP000537592">
    <property type="component" value="Unassembled WGS sequence"/>
</dbReference>
<evidence type="ECO:0008006" key="4">
    <source>
        <dbReference type="Google" id="ProtNLM"/>
    </source>
</evidence>
<protein>
    <recommendedName>
        <fullName evidence="4">Acyloxyacyl hydrolase</fullName>
    </recommendedName>
</protein>